<keyword evidence="7" id="KW-1185">Reference proteome</keyword>
<comment type="caution">
    <text evidence="6">The sequence shown here is derived from an EMBL/GenBank/DDBJ whole genome shotgun (WGS) entry which is preliminary data.</text>
</comment>
<organism evidence="6 7">
    <name type="scientific">Hoeflea marina</name>
    <dbReference type="NCBI Taxonomy" id="274592"/>
    <lineage>
        <taxon>Bacteria</taxon>
        <taxon>Pseudomonadati</taxon>
        <taxon>Pseudomonadota</taxon>
        <taxon>Alphaproteobacteria</taxon>
        <taxon>Hyphomicrobiales</taxon>
        <taxon>Rhizobiaceae</taxon>
        <taxon>Hoeflea</taxon>
    </lineage>
</organism>
<dbReference type="InterPro" id="IPR036388">
    <property type="entry name" value="WH-like_DNA-bd_sf"/>
</dbReference>
<gene>
    <name evidence="6" type="ORF">DFR52_103108</name>
</gene>
<dbReference type="GO" id="GO:0005829">
    <property type="term" value="C:cytosol"/>
    <property type="evidence" value="ECO:0007669"/>
    <property type="project" value="TreeGrafter"/>
</dbReference>
<keyword evidence="3 6" id="KW-0238">DNA-binding</keyword>
<dbReference type="AlphaFoldDB" id="A0A317PIS4"/>
<evidence type="ECO:0000256" key="4">
    <source>
        <dbReference type="ARBA" id="ARBA00023163"/>
    </source>
</evidence>
<dbReference type="EMBL" id="QGTR01000003">
    <property type="protein sequence ID" value="PWV99909.1"/>
    <property type="molecule type" value="Genomic_DNA"/>
</dbReference>
<dbReference type="CDD" id="cd05466">
    <property type="entry name" value="PBP2_LTTR_substrate"/>
    <property type="match status" value="1"/>
</dbReference>
<feature type="domain" description="HTH lysR-type" evidence="5">
    <location>
        <begin position="11"/>
        <end position="68"/>
    </location>
</feature>
<dbReference type="InterPro" id="IPR050950">
    <property type="entry name" value="HTH-type_LysR_regulators"/>
</dbReference>
<sequence>MISAKPVLGELNWNLFRTFCAIAEEGGITRAARRLNMSQPSISQALQRLEDQLGCQLVFRDSRRFSLTARGERIYQECSEIFRCVDRISILTEDRNDEEFGEVSLQIVSNLVSPLINEALRLYHLRHPSITWNIEVQNSLETVRRIAQEKSGIGICLLAKPVFNLDCRLLFREEFSVFCGAEHPFFGRTQITTRELRQEPFVAFTCATEGMGLEPMAVLSESVGLGNRVSGRSPNLEEVRRMIVAGLGIGILPLMAVTDELERGLLWRLEVSDHPIGSDVFLVSNPQGSLTVPEQNFITVMSELQALYPDMH</sequence>
<dbReference type="FunFam" id="1.10.10.10:FF:000001">
    <property type="entry name" value="LysR family transcriptional regulator"/>
    <property type="match status" value="1"/>
</dbReference>
<dbReference type="OrthoDB" id="7506954at2"/>
<evidence type="ECO:0000313" key="7">
    <source>
        <dbReference type="Proteomes" id="UP000246352"/>
    </source>
</evidence>
<dbReference type="InterPro" id="IPR005119">
    <property type="entry name" value="LysR_subst-bd"/>
</dbReference>
<keyword evidence="4" id="KW-0804">Transcription</keyword>
<dbReference type="SUPFAM" id="SSF53850">
    <property type="entry name" value="Periplasmic binding protein-like II"/>
    <property type="match status" value="1"/>
</dbReference>
<dbReference type="Proteomes" id="UP000246352">
    <property type="component" value="Unassembled WGS sequence"/>
</dbReference>
<reference evidence="6 7" key="1">
    <citation type="submission" date="2018-05" db="EMBL/GenBank/DDBJ databases">
        <title>Genomic Encyclopedia of Type Strains, Phase IV (KMG-IV): sequencing the most valuable type-strain genomes for metagenomic binning, comparative biology and taxonomic classification.</title>
        <authorList>
            <person name="Goeker M."/>
        </authorList>
    </citation>
    <scope>NUCLEOTIDE SEQUENCE [LARGE SCALE GENOMIC DNA]</scope>
    <source>
        <strain evidence="6 7">DSM 16791</strain>
    </source>
</reference>
<dbReference type="Pfam" id="PF03466">
    <property type="entry name" value="LysR_substrate"/>
    <property type="match status" value="1"/>
</dbReference>
<dbReference type="PANTHER" id="PTHR30419">
    <property type="entry name" value="HTH-TYPE TRANSCRIPTIONAL REGULATOR YBHD"/>
    <property type="match status" value="1"/>
</dbReference>
<dbReference type="PRINTS" id="PR00039">
    <property type="entry name" value="HTHLYSR"/>
</dbReference>
<dbReference type="Gene3D" id="1.10.10.10">
    <property type="entry name" value="Winged helix-like DNA-binding domain superfamily/Winged helix DNA-binding domain"/>
    <property type="match status" value="1"/>
</dbReference>
<keyword evidence="2" id="KW-0805">Transcription regulation</keyword>
<evidence type="ECO:0000256" key="2">
    <source>
        <dbReference type="ARBA" id="ARBA00023015"/>
    </source>
</evidence>
<comment type="similarity">
    <text evidence="1">Belongs to the LysR transcriptional regulatory family.</text>
</comment>
<protein>
    <submittedName>
        <fullName evidence="6">DNA-binding transcriptional LysR family regulator</fullName>
    </submittedName>
</protein>
<name>A0A317PIS4_9HYPH</name>
<evidence type="ECO:0000313" key="6">
    <source>
        <dbReference type="EMBL" id="PWV99909.1"/>
    </source>
</evidence>
<accession>A0A317PIS4</accession>
<dbReference type="Pfam" id="PF00126">
    <property type="entry name" value="HTH_1"/>
    <property type="match status" value="1"/>
</dbReference>
<dbReference type="SUPFAM" id="SSF46785">
    <property type="entry name" value="Winged helix' DNA-binding domain"/>
    <property type="match status" value="1"/>
</dbReference>
<dbReference type="Gene3D" id="3.40.190.10">
    <property type="entry name" value="Periplasmic binding protein-like II"/>
    <property type="match status" value="2"/>
</dbReference>
<evidence type="ECO:0000256" key="1">
    <source>
        <dbReference type="ARBA" id="ARBA00009437"/>
    </source>
</evidence>
<dbReference type="PROSITE" id="PS50931">
    <property type="entry name" value="HTH_LYSR"/>
    <property type="match status" value="1"/>
</dbReference>
<evidence type="ECO:0000259" key="5">
    <source>
        <dbReference type="PROSITE" id="PS50931"/>
    </source>
</evidence>
<evidence type="ECO:0000256" key="3">
    <source>
        <dbReference type="ARBA" id="ARBA00023125"/>
    </source>
</evidence>
<dbReference type="InterPro" id="IPR000847">
    <property type="entry name" value="LysR_HTH_N"/>
</dbReference>
<dbReference type="RefSeq" id="WP_110032186.1">
    <property type="nucleotide sequence ID" value="NZ_QGTR01000003.1"/>
</dbReference>
<dbReference type="GO" id="GO:0003700">
    <property type="term" value="F:DNA-binding transcription factor activity"/>
    <property type="evidence" value="ECO:0007669"/>
    <property type="project" value="InterPro"/>
</dbReference>
<proteinExistence type="inferred from homology"/>
<dbReference type="GO" id="GO:0003677">
    <property type="term" value="F:DNA binding"/>
    <property type="evidence" value="ECO:0007669"/>
    <property type="project" value="UniProtKB-KW"/>
</dbReference>
<dbReference type="InterPro" id="IPR036390">
    <property type="entry name" value="WH_DNA-bd_sf"/>
</dbReference>
<dbReference type="PANTHER" id="PTHR30419:SF8">
    <property type="entry name" value="NITROGEN ASSIMILATION TRANSCRIPTIONAL ACTIVATOR-RELATED"/>
    <property type="match status" value="1"/>
</dbReference>